<organism evidence="1 2">
    <name type="scientific">Mesorhizobium australicum</name>
    <dbReference type="NCBI Taxonomy" id="536018"/>
    <lineage>
        <taxon>Bacteria</taxon>
        <taxon>Pseudomonadati</taxon>
        <taxon>Pseudomonadota</taxon>
        <taxon>Alphaproteobacteria</taxon>
        <taxon>Hyphomicrobiales</taxon>
        <taxon>Phyllobacteriaceae</taxon>
        <taxon>Mesorhizobium</taxon>
    </lineage>
</organism>
<evidence type="ECO:0000313" key="1">
    <source>
        <dbReference type="EMBL" id="MER9287840.1"/>
    </source>
</evidence>
<gene>
    <name evidence="1" type="ORF">NKI81_28645</name>
</gene>
<proteinExistence type="predicted"/>
<evidence type="ECO:0000313" key="2">
    <source>
        <dbReference type="Proteomes" id="UP001480082"/>
    </source>
</evidence>
<name>A0ACC6T7E0_9HYPH</name>
<comment type="caution">
    <text evidence="1">The sequence shown here is derived from an EMBL/GenBank/DDBJ whole genome shotgun (WGS) entry which is preliminary data.</text>
</comment>
<sequence length="185" mass="20851">MAEKTLAPFNQGDLDSLCGVYCVMNAVRFLFPELGREKSIGLFQVLSESLTTNRVTAHETVGLGIEIPTVYALVEAACDYLQEVVEAPISMAMLTSKVRRFDDLWVALREGLRGNQVAIIGLSGRHDHWTVAYRMTARTLRLFDSDSMKVLQRARCSLRDPRVPYQIDPDEIILIRRGGMVDSRF</sequence>
<dbReference type="Proteomes" id="UP001480082">
    <property type="component" value="Unassembled WGS sequence"/>
</dbReference>
<keyword evidence="2" id="KW-1185">Reference proteome</keyword>
<protein>
    <submittedName>
        <fullName evidence="1">Uncharacterized protein</fullName>
    </submittedName>
</protein>
<reference evidence="1 2" key="1">
    <citation type="journal article" date="2024" name="Proc. Natl. Acad. Sci. U.S.A.">
        <title>The evolutionary genomics of adaptation to stress in wild rhizobium bacteria.</title>
        <authorList>
            <person name="Kehlet-Delgado H."/>
            <person name="Montoya A.P."/>
            <person name="Jensen K.T."/>
            <person name="Wendlandt C.E."/>
            <person name="Dexheimer C."/>
            <person name="Roberts M."/>
            <person name="Torres Martinez L."/>
            <person name="Friesen M.L."/>
            <person name="Griffitts J.S."/>
            <person name="Porter S.S."/>
        </authorList>
    </citation>
    <scope>NUCLEOTIDE SEQUENCE [LARGE SCALE GENOMIC DNA]</scope>
    <source>
        <strain evidence="1 2">M0468</strain>
    </source>
</reference>
<accession>A0ACC6T7E0</accession>
<dbReference type="EMBL" id="JAMYRI010000025">
    <property type="protein sequence ID" value="MER9287840.1"/>
    <property type="molecule type" value="Genomic_DNA"/>
</dbReference>